<evidence type="ECO:0000256" key="1">
    <source>
        <dbReference type="ARBA" id="ARBA00022553"/>
    </source>
</evidence>
<dbReference type="EMBL" id="NGJN01000006">
    <property type="protein sequence ID" value="OZV67706.1"/>
    <property type="molecule type" value="Genomic_DNA"/>
</dbReference>
<dbReference type="Gene3D" id="3.40.50.150">
    <property type="entry name" value="Vaccinia Virus protein VP39"/>
    <property type="match status" value="1"/>
</dbReference>
<keyword evidence="4" id="KW-0949">S-adenosyl-L-methionine</keyword>
<sequence length="200" mass="23243">MGFMKKNDLNSSYWENRYKENDTGWDIGHISLPLKVYFDQLQDKSVKILVPGSGNSHEIEYLWKLGFKHIYAADIAKTPLTNLKTRLKDFPENQLLHTDFFKISDTFDVIIEQTFFCALHPSFRKAYVEQMTKLLKSKGKLVGLLFNFPLSETGPPFGGNKAEYSNLFRKDFNIKVLEPSINSIKQRLGNELFFIFEKKT</sequence>
<name>A0A265UQW3_9FLAO</name>
<keyword evidence="6" id="KW-1185">Reference proteome</keyword>
<evidence type="ECO:0000313" key="5">
    <source>
        <dbReference type="EMBL" id="OZV67706.1"/>
    </source>
</evidence>
<evidence type="ECO:0000313" key="6">
    <source>
        <dbReference type="Proteomes" id="UP000216840"/>
    </source>
</evidence>
<dbReference type="CDD" id="cd02440">
    <property type="entry name" value="AdoMet_MTases"/>
    <property type="match status" value="1"/>
</dbReference>
<evidence type="ECO:0000256" key="2">
    <source>
        <dbReference type="ARBA" id="ARBA00022603"/>
    </source>
</evidence>
<dbReference type="OrthoDB" id="9778208at2"/>
<evidence type="ECO:0000256" key="3">
    <source>
        <dbReference type="ARBA" id="ARBA00022679"/>
    </source>
</evidence>
<comment type="caution">
    <text evidence="5">The sequence shown here is derived from an EMBL/GenBank/DDBJ whole genome shotgun (WGS) entry which is preliminary data.</text>
</comment>
<reference evidence="5 6" key="1">
    <citation type="submission" date="2017-05" db="EMBL/GenBank/DDBJ databases">
        <title>The draft genome sequence of Idiomarina salinarum WNB302.</title>
        <authorList>
            <person name="Sun Y."/>
            <person name="Chen B."/>
            <person name="Du Z."/>
        </authorList>
    </citation>
    <scope>NUCLEOTIDE SEQUENCE [LARGE SCALE GENOMIC DNA]</scope>
    <source>
        <strain evidence="5 6">WNB302</strain>
    </source>
</reference>
<dbReference type="Pfam" id="PF05724">
    <property type="entry name" value="TPMT"/>
    <property type="match status" value="1"/>
</dbReference>
<dbReference type="AlphaFoldDB" id="A0A265UQW3"/>
<protein>
    <submittedName>
        <fullName evidence="5">SAM-dependent methyltransferase</fullName>
    </submittedName>
</protein>
<evidence type="ECO:0000256" key="4">
    <source>
        <dbReference type="ARBA" id="ARBA00022691"/>
    </source>
</evidence>
<dbReference type="InterPro" id="IPR008854">
    <property type="entry name" value="TPMT"/>
</dbReference>
<dbReference type="GO" id="GO:0032259">
    <property type="term" value="P:methylation"/>
    <property type="evidence" value="ECO:0007669"/>
    <property type="project" value="UniProtKB-KW"/>
</dbReference>
<dbReference type="SUPFAM" id="SSF53335">
    <property type="entry name" value="S-adenosyl-L-methionine-dependent methyltransferases"/>
    <property type="match status" value="1"/>
</dbReference>
<dbReference type="PROSITE" id="PS51585">
    <property type="entry name" value="SAM_MT_TPMT"/>
    <property type="match status" value="1"/>
</dbReference>
<keyword evidence="2 5" id="KW-0489">Methyltransferase</keyword>
<dbReference type="PANTHER" id="PTHR32183:SF11">
    <property type="entry name" value="THIOL METHYLTRANSFERASE 2-RELATED"/>
    <property type="match status" value="1"/>
</dbReference>
<dbReference type="InterPro" id="IPR029063">
    <property type="entry name" value="SAM-dependent_MTases_sf"/>
</dbReference>
<accession>A0A265UQW3</accession>
<dbReference type="PANTHER" id="PTHR32183">
    <property type="match status" value="1"/>
</dbReference>
<organism evidence="5 6">
    <name type="scientific">Winogradskyella aurantia</name>
    <dbReference type="NCBI Taxonomy" id="1915063"/>
    <lineage>
        <taxon>Bacteria</taxon>
        <taxon>Pseudomonadati</taxon>
        <taxon>Bacteroidota</taxon>
        <taxon>Flavobacteriia</taxon>
        <taxon>Flavobacteriales</taxon>
        <taxon>Flavobacteriaceae</taxon>
        <taxon>Winogradskyella</taxon>
    </lineage>
</organism>
<gene>
    <name evidence="5" type="ORF">CA834_12250</name>
</gene>
<keyword evidence="1" id="KW-0597">Phosphoprotein</keyword>
<proteinExistence type="predicted"/>
<dbReference type="Proteomes" id="UP000216840">
    <property type="component" value="Unassembled WGS sequence"/>
</dbReference>
<dbReference type="GO" id="GO:0008757">
    <property type="term" value="F:S-adenosylmethionine-dependent methyltransferase activity"/>
    <property type="evidence" value="ECO:0007669"/>
    <property type="project" value="InterPro"/>
</dbReference>
<keyword evidence="3 5" id="KW-0808">Transferase</keyword>